<evidence type="ECO:0000259" key="3">
    <source>
        <dbReference type="PROSITE" id="PS50234"/>
    </source>
</evidence>
<keyword evidence="2" id="KW-1133">Transmembrane helix</keyword>
<feature type="region of interest" description="Disordered" evidence="1">
    <location>
        <begin position="177"/>
        <end position="211"/>
    </location>
</feature>
<keyword evidence="2" id="KW-0472">Membrane</keyword>
<dbReference type="CDD" id="cd00198">
    <property type="entry name" value="vWFA"/>
    <property type="match status" value="1"/>
</dbReference>
<organism evidence="4 5">
    <name type="scientific">Haloarchaeobius iranensis</name>
    <dbReference type="NCBI Taxonomy" id="996166"/>
    <lineage>
        <taxon>Archaea</taxon>
        <taxon>Methanobacteriati</taxon>
        <taxon>Methanobacteriota</taxon>
        <taxon>Stenosarchaea group</taxon>
        <taxon>Halobacteria</taxon>
        <taxon>Halobacteriales</taxon>
        <taxon>Halorubellaceae</taxon>
        <taxon>Haloarchaeobius</taxon>
    </lineage>
</organism>
<dbReference type="Pfam" id="PF13519">
    <property type="entry name" value="VWA_2"/>
    <property type="match status" value="1"/>
</dbReference>
<name>A0A1G9YHK4_9EURY</name>
<evidence type="ECO:0000313" key="4">
    <source>
        <dbReference type="EMBL" id="SDN08056.1"/>
    </source>
</evidence>
<dbReference type="STRING" id="996166.SAMN05192554_11454"/>
<feature type="region of interest" description="Disordered" evidence="1">
    <location>
        <begin position="87"/>
        <end position="109"/>
    </location>
</feature>
<dbReference type="OrthoDB" id="269243at2157"/>
<dbReference type="Gene3D" id="3.40.50.410">
    <property type="entry name" value="von Willebrand factor, type A domain"/>
    <property type="match status" value="1"/>
</dbReference>
<dbReference type="PROSITE" id="PS50234">
    <property type="entry name" value="VWFA"/>
    <property type="match status" value="1"/>
</dbReference>
<keyword evidence="2" id="KW-0812">Transmembrane</keyword>
<dbReference type="SUPFAM" id="SSF53300">
    <property type="entry name" value="vWA-like"/>
    <property type="match status" value="1"/>
</dbReference>
<feature type="compositionally biased region" description="Basic and acidic residues" evidence="1">
    <location>
        <begin position="188"/>
        <end position="199"/>
    </location>
</feature>
<proteinExistence type="predicted"/>
<gene>
    <name evidence="4" type="ORF">SAMN05192554_11454</name>
</gene>
<evidence type="ECO:0000313" key="5">
    <source>
        <dbReference type="Proteomes" id="UP000199370"/>
    </source>
</evidence>
<evidence type="ECO:0000256" key="2">
    <source>
        <dbReference type="SAM" id="Phobius"/>
    </source>
</evidence>
<dbReference type="SMART" id="SM00327">
    <property type="entry name" value="VWA"/>
    <property type="match status" value="1"/>
</dbReference>
<evidence type="ECO:0000256" key="1">
    <source>
        <dbReference type="SAM" id="MobiDB-lite"/>
    </source>
</evidence>
<accession>A0A1G9YHK4</accession>
<dbReference type="InterPro" id="IPR006311">
    <property type="entry name" value="TAT_signal"/>
</dbReference>
<dbReference type="InterPro" id="IPR002035">
    <property type="entry name" value="VWF_A"/>
</dbReference>
<dbReference type="PROSITE" id="PS51318">
    <property type="entry name" value="TAT"/>
    <property type="match status" value="1"/>
</dbReference>
<dbReference type="Proteomes" id="UP000199370">
    <property type="component" value="Unassembled WGS sequence"/>
</dbReference>
<dbReference type="InterPro" id="IPR036465">
    <property type="entry name" value="vWFA_dom_sf"/>
</dbReference>
<reference evidence="4 5" key="1">
    <citation type="submission" date="2016-10" db="EMBL/GenBank/DDBJ databases">
        <authorList>
            <person name="de Groot N.N."/>
        </authorList>
    </citation>
    <scope>NUCLEOTIDE SEQUENCE [LARGE SCALE GENOMIC DNA]</scope>
    <source>
        <strain evidence="5">EB21,IBRC-M 10013,KCTC 4048</strain>
    </source>
</reference>
<dbReference type="RefSeq" id="WP_175526453.1">
    <property type="nucleotide sequence ID" value="NZ_FNIA01000014.1"/>
</dbReference>
<protein>
    <submittedName>
        <fullName evidence="4">SipW-cognate class signal peptide</fullName>
    </submittedName>
</protein>
<keyword evidence="5" id="KW-1185">Reference proteome</keyword>
<feature type="transmembrane region" description="Helical" evidence="2">
    <location>
        <begin position="12"/>
        <end position="34"/>
    </location>
</feature>
<dbReference type="InterPro" id="IPR023833">
    <property type="entry name" value="Signal_pept_SipW-depend-type"/>
</dbReference>
<dbReference type="AlphaFoldDB" id="A0A1G9YHK4"/>
<sequence>MNQDIELTRRKILAGIGAAGVASVGAGLGTSAYFSDTESFGANTIAAGELDLKVDWEEHYNYPQLLGFDDPTTGLEYEPVTDLADIPEGTDESAWKPFPPGTSDADDTPEPLIYVYDGNDAESTDVDLYMDNTAIEAFPDDDNDGTGEFPIDAMLPDLSPCEVLADVGGEEGGDLGKYTTAEGGEVLGRTDNDDTRLDDESPAPLINMEDVKPGDFGEVTFSTHLCDNPGYLWMQMPGGLTLDEGGVTDPESESDEEEDGTVELPDEVQTAIWYDNNCDNLVTRDEKLDIMAVADTSDSIEGSLSEEGSELDTLRDAANVFVDFLPEDQVGGEDRVRAGLMTMNGPGDSGGEGVRDQPALRAGIGSLSQFDTDGDGNADIGDFLPEAGQGGTPVPYALDLARKVLQDQGRSDARQVILLVTDGLPDYVGTGDSILPYVVEDPDTGATYTADEYDGSINGSTTCTELDETGDVANDIKGEGIDILGVGIALGDTDCDEGSGNIAGDTFLMNRVVGLEPSPGTAEPNQFFDVENYDDLEAVAEDVGAQLVGGEGTGDQLIFQGTLREAESVLTAGDGVALDADRDAEGRQCFQPSNTHCFGFSWWLPPDVGNHVQTDSAAFDIAFYSEQCRHNDGETA</sequence>
<feature type="domain" description="VWFA" evidence="3">
    <location>
        <begin position="289"/>
        <end position="543"/>
    </location>
</feature>
<dbReference type="NCBIfam" id="TIGR04088">
    <property type="entry name" value="cognate_SipW"/>
    <property type="match status" value="1"/>
</dbReference>
<dbReference type="EMBL" id="FNIA01000014">
    <property type="protein sequence ID" value="SDN08056.1"/>
    <property type="molecule type" value="Genomic_DNA"/>
</dbReference>